<accession>A0A8S5N0F0</accession>
<sequence>MPLVLTLHRISIKPVQLTNFENRISRRVAAGGSTSVTAAYPLPGFLPVLHASLGNTLLPQRLRSVGFRHPRLSAQPNHRDSVLKMLVKTTTPDQ</sequence>
<protein>
    <submittedName>
        <fullName evidence="1">Uncharacterized protein</fullName>
    </submittedName>
</protein>
<name>A0A8S5N0F0_9CAUD</name>
<proteinExistence type="predicted"/>
<evidence type="ECO:0000313" key="1">
    <source>
        <dbReference type="EMBL" id="DAD87952.1"/>
    </source>
</evidence>
<reference evidence="1" key="1">
    <citation type="journal article" date="2021" name="Proc. Natl. Acad. Sci. U.S.A.">
        <title>A Catalog of Tens of Thousands of Viruses from Human Metagenomes Reveals Hidden Associations with Chronic Diseases.</title>
        <authorList>
            <person name="Tisza M.J."/>
            <person name="Buck C.B."/>
        </authorList>
    </citation>
    <scope>NUCLEOTIDE SEQUENCE</scope>
    <source>
        <strain evidence="1">CtZi05</strain>
    </source>
</reference>
<organism evidence="1">
    <name type="scientific">Siphoviridae sp. ctZi05</name>
    <dbReference type="NCBI Taxonomy" id="2826385"/>
    <lineage>
        <taxon>Viruses</taxon>
        <taxon>Duplodnaviria</taxon>
        <taxon>Heunggongvirae</taxon>
        <taxon>Uroviricota</taxon>
        <taxon>Caudoviricetes</taxon>
    </lineage>
</organism>
<dbReference type="EMBL" id="BK015032">
    <property type="protein sequence ID" value="DAD87952.1"/>
    <property type="molecule type" value="Genomic_DNA"/>
</dbReference>